<dbReference type="SMART" id="SM00060">
    <property type="entry name" value="FN3"/>
    <property type="match status" value="9"/>
</dbReference>
<dbReference type="InterPro" id="IPR001956">
    <property type="entry name" value="CBM3"/>
</dbReference>
<dbReference type="InterPro" id="IPR008965">
    <property type="entry name" value="CBM2/CBM3_carb-bd_dom_sf"/>
</dbReference>
<dbReference type="InterPro" id="IPR050617">
    <property type="entry name" value="E3_ligase_FN3/SPRY"/>
</dbReference>
<dbReference type="OrthoDB" id="9765879at2"/>
<feature type="domain" description="Fibronectin type-III" evidence="1">
    <location>
        <begin position="378"/>
        <end position="461"/>
    </location>
</feature>
<dbReference type="InterPro" id="IPR036116">
    <property type="entry name" value="FN3_sf"/>
</dbReference>
<dbReference type="AlphaFoldDB" id="A0A369BE60"/>
<dbReference type="Pfam" id="PF00041">
    <property type="entry name" value="fn3"/>
    <property type="match status" value="2"/>
</dbReference>
<feature type="domain" description="Fibronectin type-III" evidence="1">
    <location>
        <begin position="541"/>
        <end position="623"/>
    </location>
</feature>
<keyword evidence="4" id="KW-1185">Reference proteome</keyword>
<reference evidence="3 4" key="1">
    <citation type="submission" date="2018-07" db="EMBL/GenBank/DDBJ databases">
        <title>Genomic Encyclopedia of Type Strains, Phase IV (KMG-IV): sequencing the most valuable type-strain genomes for metagenomic binning, comparative biology and taxonomic classification.</title>
        <authorList>
            <person name="Goeker M."/>
        </authorList>
    </citation>
    <scope>NUCLEOTIDE SEQUENCE [LARGE SCALE GENOMIC DNA]</scope>
    <source>
        <strain evidence="3 4">DSM 27016</strain>
    </source>
</reference>
<dbReference type="SUPFAM" id="SSF49384">
    <property type="entry name" value="Carbohydrate-binding domain"/>
    <property type="match status" value="2"/>
</dbReference>
<name>A0A369BE60_9FIRM</name>
<feature type="domain" description="CBM3" evidence="2">
    <location>
        <begin position="59"/>
        <end position="211"/>
    </location>
</feature>
<feature type="domain" description="Fibronectin type-III" evidence="1">
    <location>
        <begin position="917"/>
        <end position="1029"/>
    </location>
</feature>
<dbReference type="Pfam" id="PF00942">
    <property type="entry name" value="CBM_3"/>
    <property type="match status" value="2"/>
</dbReference>
<dbReference type="SMART" id="SM01067">
    <property type="entry name" value="CBM_3"/>
    <property type="match status" value="2"/>
</dbReference>
<dbReference type="SUPFAM" id="SSF49265">
    <property type="entry name" value="Fibronectin type III"/>
    <property type="match status" value="5"/>
</dbReference>
<evidence type="ECO:0000313" key="3">
    <source>
        <dbReference type="EMBL" id="RCX18767.1"/>
    </source>
</evidence>
<dbReference type="Gene3D" id="2.60.40.10">
    <property type="entry name" value="Immunoglobulins"/>
    <property type="match status" value="9"/>
</dbReference>
<feature type="domain" description="Fibronectin type-III" evidence="1">
    <location>
        <begin position="1030"/>
        <end position="1111"/>
    </location>
</feature>
<dbReference type="GO" id="GO:0005975">
    <property type="term" value="P:carbohydrate metabolic process"/>
    <property type="evidence" value="ECO:0007669"/>
    <property type="project" value="InterPro"/>
</dbReference>
<sequence>MKKHFKPACVILCASIIFQAILMYTPYRIKAMNEDVTGQHQALWESGSEEYDNRALTEAAPSISLQMYNSNTSPQSNTISLNIKICNIGTAPINKSDLAIRYYYTVDEEKQQSFWCDWSDSGSSNVYGSFIKMASEQPGADCYLEIGFKSGSGVLAPGDSTEIKCRATKNDWTNYDQSDDYSFNPAGSGYSDWDRTSAYCAGGLLWGNEPGMQDAEEEEEDDAGEGSGGSLKLQVYHAGKGDRENTLYIWYKLYNTGDAPVKLEDAKIRYYYTVDNEERQSFFCDWSSVGSTYVKASFQRINVGIENADCFLEIGFKSGAGVLGPGEGAELQCRVANSSWTSYSQFNDYSFDRGNTGYRDWDRAVIYINGDRAWGTEPIAAPEGITLVPGLSSMDISWGPVACAEGYEVEADGAVVYSGAEASYIHTGLVPGTEHTYRVRARNSVMLSPWSEYVTGVTLIDKPSNIIKDVTETRISIRWDEVEGAGGYDVELNGDITDNGQLTGYILDGLLPGDMYTFRVRARGAAANSGWTELMEIPTLPDVPLNIRTVSGSSFIKVLWNEVHGASGYDIEVYGTPVDNGASASYTHTGLEANTQRIYRVRAKNSSGAGVWSEVTAASTLPAAPNNIWIDASDIFLKITWDNQAGADGYDIEIDGTNVIGLDTNTYMHTPLEANSQHVYRVRSRNADGVSEWSEEIKGIVLPLSPSDITVLSVTDSEIGLSWMETEGAWGYDLEVDGTVIDNGAAVTYLHKGLAPDTAHTYRVRARSESTLGDWSTLLEVCTLLPVPSGLKAHSEDGEIVLEWDAVMGADGYDIEIDGELFKTGIDTRYIHEASVAGTEHTYRVRAFNGNGSGDWSDPAYGTALLGKPLNITFYAQSTSIALAWDGVEGATDYDVLADGEIADNGSGTEYVHRDLKPNSMHTYRVRARNEICTGEWSDPEAVFTLVGIPANVKASVEDGGITLIWDEVDGAAEYDVEDGADIINNGCDPIYLHNGLEADAKYTFRVRAKNENGEGQWSEPVTVVTGPLVPVNIKAEPEINKITLTWEGPDNAASYDVEADGEVVEGITDAAYAHEGLLPNTRHEYRVRARNEDGVCGEWSALVEANTVPEITIEVARDAEFSFVIALPAKQDVDKYSVEVQYNPGDIEVLDLYAATAVIDMESGRIEGTGIEVEELSGDRIVYGVENAGKPVVIVLRLMSRTNAKTGMSYRVE</sequence>
<dbReference type="CDD" id="cd00063">
    <property type="entry name" value="FN3"/>
    <property type="match status" value="9"/>
</dbReference>
<dbReference type="EMBL" id="QPJT01000004">
    <property type="protein sequence ID" value="RCX18767.1"/>
    <property type="molecule type" value="Genomic_DNA"/>
</dbReference>
<dbReference type="GO" id="GO:0030248">
    <property type="term" value="F:cellulose binding"/>
    <property type="evidence" value="ECO:0007669"/>
    <property type="project" value="InterPro"/>
</dbReference>
<protein>
    <submittedName>
        <fullName evidence="3">Cellulose binding domain-containing protein</fullName>
    </submittedName>
</protein>
<dbReference type="Proteomes" id="UP000253034">
    <property type="component" value="Unassembled WGS sequence"/>
</dbReference>
<evidence type="ECO:0000313" key="4">
    <source>
        <dbReference type="Proteomes" id="UP000253034"/>
    </source>
</evidence>
<organism evidence="3 4">
    <name type="scientific">Anaerobacterium chartisolvens</name>
    <dbReference type="NCBI Taxonomy" id="1297424"/>
    <lineage>
        <taxon>Bacteria</taxon>
        <taxon>Bacillati</taxon>
        <taxon>Bacillota</taxon>
        <taxon>Clostridia</taxon>
        <taxon>Eubacteriales</taxon>
        <taxon>Oscillospiraceae</taxon>
        <taxon>Anaerobacterium</taxon>
    </lineage>
</organism>
<dbReference type="InterPro" id="IPR013783">
    <property type="entry name" value="Ig-like_fold"/>
</dbReference>
<gene>
    <name evidence="3" type="ORF">DFR58_10436</name>
</gene>
<feature type="domain" description="Fibronectin type-III" evidence="1">
    <location>
        <begin position="705"/>
        <end position="786"/>
    </location>
</feature>
<dbReference type="PROSITE" id="PS50853">
    <property type="entry name" value="FN3"/>
    <property type="match status" value="5"/>
</dbReference>
<dbReference type="PROSITE" id="PS51172">
    <property type="entry name" value="CBM3"/>
    <property type="match status" value="2"/>
</dbReference>
<feature type="domain" description="CBM3" evidence="2">
    <location>
        <begin position="227"/>
        <end position="379"/>
    </location>
</feature>
<dbReference type="InterPro" id="IPR036966">
    <property type="entry name" value="CBM3_sf"/>
</dbReference>
<dbReference type="InterPro" id="IPR003961">
    <property type="entry name" value="FN3_dom"/>
</dbReference>
<dbReference type="PANTHER" id="PTHR24099">
    <property type="entry name" value="E3 UBIQUITIN-PROTEIN LIGASE TRIM36-RELATED"/>
    <property type="match status" value="1"/>
</dbReference>
<comment type="caution">
    <text evidence="3">The sequence shown here is derived from an EMBL/GenBank/DDBJ whole genome shotgun (WGS) entry which is preliminary data.</text>
</comment>
<dbReference type="PANTHER" id="PTHR24099:SF11">
    <property type="entry name" value="FIBRONECTIN TYPE III DOMAIN-CONTAINING 3BA-RELATED"/>
    <property type="match status" value="1"/>
</dbReference>
<evidence type="ECO:0000259" key="1">
    <source>
        <dbReference type="PROSITE" id="PS50853"/>
    </source>
</evidence>
<dbReference type="RefSeq" id="WP_114296622.1">
    <property type="nucleotide sequence ID" value="NZ_QPJT01000004.1"/>
</dbReference>
<dbReference type="Gene3D" id="2.60.40.710">
    <property type="entry name" value="Endoglucanase-like"/>
    <property type="match status" value="2"/>
</dbReference>
<proteinExistence type="predicted"/>
<evidence type="ECO:0000259" key="2">
    <source>
        <dbReference type="PROSITE" id="PS51172"/>
    </source>
</evidence>
<accession>A0A369BE60</accession>